<evidence type="ECO:0000313" key="2">
    <source>
        <dbReference type="WBParaSite" id="ALUE_0000102301-mRNA-1"/>
    </source>
</evidence>
<reference evidence="2" key="1">
    <citation type="submission" date="2017-02" db="UniProtKB">
        <authorList>
            <consortium name="WormBaseParasite"/>
        </authorList>
    </citation>
    <scope>IDENTIFICATION</scope>
</reference>
<dbReference type="Proteomes" id="UP000036681">
    <property type="component" value="Unplaced"/>
</dbReference>
<proteinExistence type="predicted"/>
<dbReference type="AlphaFoldDB" id="A0A0M3HHM8"/>
<evidence type="ECO:0000313" key="1">
    <source>
        <dbReference type="Proteomes" id="UP000036681"/>
    </source>
</evidence>
<protein>
    <submittedName>
        <fullName evidence="2">Transposase</fullName>
    </submittedName>
</protein>
<name>A0A0M3HHM8_ASCLU</name>
<accession>A0A0M3HHM8</accession>
<organism evidence="1 2">
    <name type="scientific">Ascaris lumbricoides</name>
    <name type="common">Giant roundworm</name>
    <dbReference type="NCBI Taxonomy" id="6252"/>
    <lineage>
        <taxon>Eukaryota</taxon>
        <taxon>Metazoa</taxon>
        <taxon>Ecdysozoa</taxon>
        <taxon>Nematoda</taxon>
        <taxon>Chromadorea</taxon>
        <taxon>Rhabditida</taxon>
        <taxon>Spirurina</taxon>
        <taxon>Ascaridomorpha</taxon>
        <taxon>Ascaridoidea</taxon>
        <taxon>Ascarididae</taxon>
        <taxon>Ascaris</taxon>
    </lineage>
</organism>
<keyword evidence="1" id="KW-1185">Reference proteome</keyword>
<sequence length="51" mass="5540">IDASEGGARQPGRKCHKREHFIVSFACSLAIRDIYGSAVSTHILSEDSVHS</sequence>
<dbReference type="WBParaSite" id="ALUE_0000102301-mRNA-1">
    <property type="protein sequence ID" value="ALUE_0000102301-mRNA-1"/>
    <property type="gene ID" value="ALUE_0000102301"/>
</dbReference>